<dbReference type="Proteomes" id="UP001358417">
    <property type="component" value="Unassembled WGS sequence"/>
</dbReference>
<dbReference type="EMBL" id="JAVRRD010000036">
    <property type="protein sequence ID" value="KAK5045580.1"/>
    <property type="molecule type" value="Genomic_DNA"/>
</dbReference>
<dbReference type="PANTHER" id="PTHR11559">
    <property type="entry name" value="CARBOXYLESTERASE"/>
    <property type="match status" value="1"/>
</dbReference>
<dbReference type="GeneID" id="89977359"/>
<dbReference type="AlphaFoldDB" id="A0AAV9MYZ3"/>
<feature type="signal peptide" evidence="1">
    <location>
        <begin position="1"/>
        <end position="21"/>
    </location>
</feature>
<accession>A0AAV9MYZ3</accession>
<evidence type="ECO:0000256" key="1">
    <source>
        <dbReference type="SAM" id="SignalP"/>
    </source>
</evidence>
<feature type="domain" description="Carboxylesterase type B" evidence="2">
    <location>
        <begin position="30"/>
        <end position="497"/>
    </location>
</feature>
<dbReference type="RefSeq" id="XP_064701204.1">
    <property type="nucleotide sequence ID" value="XM_064852740.1"/>
</dbReference>
<keyword evidence="1" id="KW-0732">Signal</keyword>
<reference evidence="3 4" key="1">
    <citation type="submission" date="2023-08" db="EMBL/GenBank/DDBJ databases">
        <title>Black Yeasts Isolated from many extreme environments.</title>
        <authorList>
            <person name="Coleine C."/>
            <person name="Stajich J.E."/>
            <person name="Selbmann L."/>
        </authorList>
    </citation>
    <scope>NUCLEOTIDE SEQUENCE [LARGE SCALE GENOMIC DNA]</scope>
    <source>
        <strain evidence="3 4">CCFEE 5792</strain>
    </source>
</reference>
<dbReference type="InterPro" id="IPR029058">
    <property type="entry name" value="AB_hydrolase_fold"/>
</dbReference>
<evidence type="ECO:0000313" key="4">
    <source>
        <dbReference type="Proteomes" id="UP001358417"/>
    </source>
</evidence>
<protein>
    <recommendedName>
        <fullName evidence="2">Carboxylesterase type B domain-containing protein</fullName>
    </recommendedName>
</protein>
<keyword evidence="4" id="KW-1185">Reference proteome</keyword>
<organism evidence="3 4">
    <name type="scientific">Exophiala bonariae</name>
    <dbReference type="NCBI Taxonomy" id="1690606"/>
    <lineage>
        <taxon>Eukaryota</taxon>
        <taxon>Fungi</taxon>
        <taxon>Dikarya</taxon>
        <taxon>Ascomycota</taxon>
        <taxon>Pezizomycotina</taxon>
        <taxon>Eurotiomycetes</taxon>
        <taxon>Chaetothyriomycetidae</taxon>
        <taxon>Chaetothyriales</taxon>
        <taxon>Herpotrichiellaceae</taxon>
        <taxon>Exophiala</taxon>
    </lineage>
</organism>
<comment type="caution">
    <text evidence="3">The sequence shown here is derived from an EMBL/GenBank/DDBJ whole genome shotgun (WGS) entry which is preliminary data.</text>
</comment>
<feature type="chain" id="PRO_5043900302" description="Carboxylesterase type B domain-containing protein" evidence="1">
    <location>
        <begin position="22"/>
        <end position="532"/>
    </location>
</feature>
<dbReference type="InterPro" id="IPR050309">
    <property type="entry name" value="Type-B_Carboxylest/Lipase"/>
</dbReference>
<evidence type="ECO:0000313" key="3">
    <source>
        <dbReference type="EMBL" id="KAK5045580.1"/>
    </source>
</evidence>
<sequence length="532" mass="57990">MLNFSALLVAVFIVCCACGGSDPIDHNLSIVGGRIIGNQRNGAGILSFFGIPYAAPPVGDLRWKSPRPPSSWSGVRNATQFGFTCWQGLPQYPIFTPQDEDCLTINVWTPAKTAKDKLPVMVWVHGGGFVFGGGAEKETDGNLLAQEGVVVVKFNYRLNAFGFLAHPGLDQEGSFSGNFGLQDQLAALTWVKLNIAAFGGDPDHVTAFGESAGAHAIGLLMSSPLSNGLFHKAIIESGSMWDSEHGSLMPFDLARRNGTNFAARLNATTIPQLRAVPAQTINDNTIFDFAIDPTLICFTPGVDRFVVPEPPATKASLKRQLKIPLMAGWNRLEGNGFLPRAIPHMSPAQFKAGAEKYFGARTLEFLALYPADSRGQVNTSADTLIGDLVISEQTWEIGDTLRNSGVSDVYMYLYNYSSPYSPLPNHGVEFPFVFGNLLPSRIGVSPGKEDFALSAKLRKYWTNFAKYTNPNGQGTDGLPIWPRYTTYGTGIFGIANTLGPIEYDLNRYRFIKSLRKNGVLPTEWMNINVDSL</sequence>
<proteinExistence type="predicted"/>
<dbReference type="SUPFAM" id="SSF53474">
    <property type="entry name" value="alpha/beta-Hydrolases"/>
    <property type="match status" value="1"/>
</dbReference>
<name>A0AAV9MYZ3_9EURO</name>
<dbReference type="InterPro" id="IPR019819">
    <property type="entry name" value="Carboxylesterase_B_CS"/>
</dbReference>
<dbReference type="Gene3D" id="3.40.50.1820">
    <property type="entry name" value="alpha/beta hydrolase"/>
    <property type="match status" value="1"/>
</dbReference>
<dbReference type="InterPro" id="IPR002018">
    <property type="entry name" value="CarbesteraseB"/>
</dbReference>
<dbReference type="Pfam" id="PF00135">
    <property type="entry name" value="COesterase"/>
    <property type="match status" value="1"/>
</dbReference>
<evidence type="ECO:0000259" key="2">
    <source>
        <dbReference type="Pfam" id="PF00135"/>
    </source>
</evidence>
<gene>
    <name evidence="3" type="ORF">LTR84_009198</name>
</gene>
<dbReference type="PROSITE" id="PS00941">
    <property type="entry name" value="CARBOXYLESTERASE_B_2"/>
    <property type="match status" value="1"/>
</dbReference>